<sequence>FKLILVITPIHALESAETVPILTLPFGPPSTIPEIQSINAPSPTVISLSWAPPSYPNGPLIGYKLRLTPIGQDSIKPLIRETPANMTSWTFGQLRSSQLYQVTVAALNADGEGPAIAWNISTPNPSN</sequence>
<dbReference type="GO" id="GO:0016020">
    <property type="term" value="C:membrane"/>
    <property type="evidence" value="ECO:0007669"/>
    <property type="project" value="UniProtKB-SubCell"/>
</dbReference>
<feature type="domain" description="Fibronectin type-III" evidence="1">
    <location>
        <begin position="28"/>
        <end position="126"/>
    </location>
</feature>
<comment type="caution">
    <text evidence="2">The sequence shown here is derived from an EMBL/GenBank/DDBJ whole genome shotgun (WGS) entry which is preliminary data.</text>
</comment>
<dbReference type="InterPro" id="IPR003961">
    <property type="entry name" value="FN3_dom"/>
</dbReference>
<organism evidence="2 3">
    <name type="scientific">Potamilus streckersoni</name>
    <dbReference type="NCBI Taxonomy" id="2493646"/>
    <lineage>
        <taxon>Eukaryota</taxon>
        <taxon>Metazoa</taxon>
        <taxon>Spiralia</taxon>
        <taxon>Lophotrochozoa</taxon>
        <taxon>Mollusca</taxon>
        <taxon>Bivalvia</taxon>
        <taxon>Autobranchia</taxon>
        <taxon>Heteroconchia</taxon>
        <taxon>Palaeoheterodonta</taxon>
        <taxon>Unionida</taxon>
        <taxon>Unionoidea</taxon>
        <taxon>Unionidae</taxon>
        <taxon>Ambleminae</taxon>
        <taxon>Lampsilini</taxon>
        <taxon>Potamilus</taxon>
    </lineage>
</organism>
<dbReference type="SUPFAM" id="SSF49265">
    <property type="entry name" value="Fibronectin type III"/>
    <property type="match status" value="1"/>
</dbReference>
<dbReference type="PROSITE" id="PS50853">
    <property type="entry name" value="FN3"/>
    <property type="match status" value="1"/>
</dbReference>
<dbReference type="PANTHER" id="PTHR46957:SF3">
    <property type="entry name" value="CYTOKINE RECEPTOR"/>
    <property type="match status" value="1"/>
</dbReference>
<evidence type="ECO:0000259" key="1">
    <source>
        <dbReference type="PROSITE" id="PS50853"/>
    </source>
</evidence>
<feature type="non-terminal residue" evidence="2">
    <location>
        <position position="127"/>
    </location>
</feature>
<gene>
    <name evidence="2" type="ORF">CHS0354_025283</name>
</gene>
<accession>A0AAE0RS94</accession>
<reference evidence="2" key="1">
    <citation type="journal article" date="2021" name="Genome Biol. Evol.">
        <title>A High-Quality Reference Genome for a Parasitic Bivalve with Doubly Uniparental Inheritance (Bivalvia: Unionida).</title>
        <authorList>
            <person name="Smith C.H."/>
        </authorList>
    </citation>
    <scope>NUCLEOTIDE SEQUENCE</scope>
    <source>
        <strain evidence="2">CHS0354</strain>
    </source>
</reference>
<evidence type="ECO:0000313" key="2">
    <source>
        <dbReference type="EMBL" id="KAK3578568.1"/>
    </source>
</evidence>
<protein>
    <recommendedName>
        <fullName evidence="1">Fibronectin type-III domain-containing protein</fullName>
    </recommendedName>
</protein>
<evidence type="ECO:0000313" key="3">
    <source>
        <dbReference type="Proteomes" id="UP001195483"/>
    </source>
</evidence>
<dbReference type="InterPro" id="IPR036116">
    <property type="entry name" value="FN3_sf"/>
</dbReference>
<keyword evidence="3" id="KW-1185">Reference proteome</keyword>
<dbReference type="Pfam" id="PF00041">
    <property type="entry name" value="fn3"/>
    <property type="match status" value="1"/>
</dbReference>
<dbReference type="PANTHER" id="PTHR46957">
    <property type="entry name" value="CYTOKINE RECEPTOR"/>
    <property type="match status" value="1"/>
</dbReference>
<reference evidence="2" key="3">
    <citation type="submission" date="2023-05" db="EMBL/GenBank/DDBJ databases">
        <authorList>
            <person name="Smith C.H."/>
        </authorList>
    </citation>
    <scope>NUCLEOTIDE SEQUENCE</scope>
    <source>
        <strain evidence="2">CHS0354</strain>
        <tissue evidence="2">Mantle</tissue>
    </source>
</reference>
<dbReference type="Gene3D" id="2.60.40.10">
    <property type="entry name" value="Immunoglobulins"/>
    <property type="match status" value="1"/>
</dbReference>
<dbReference type="CDD" id="cd00063">
    <property type="entry name" value="FN3"/>
    <property type="match status" value="1"/>
</dbReference>
<dbReference type="PRINTS" id="PR00014">
    <property type="entry name" value="FNTYPEIII"/>
</dbReference>
<dbReference type="AlphaFoldDB" id="A0AAE0RS94"/>
<reference evidence="2" key="2">
    <citation type="journal article" date="2021" name="Genome Biol. Evol.">
        <title>Developing a high-quality reference genome for a parasitic bivalve with doubly uniparental inheritance (Bivalvia: Unionida).</title>
        <authorList>
            <person name="Smith C.H."/>
        </authorList>
    </citation>
    <scope>NUCLEOTIDE SEQUENCE</scope>
    <source>
        <strain evidence="2">CHS0354</strain>
        <tissue evidence="2">Mantle</tissue>
    </source>
</reference>
<dbReference type="EMBL" id="JAEAOA010001506">
    <property type="protein sequence ID" value="KAK3578568.1"/>
    <property type="molecule type" value="Genomic_DNA"/>
</dbReference>
<feature type="non-terminal residue" evidence="2">
    <location>
        <position position="1"/>
    </location>
</feature>
<name>A0AAE0RS94_9BIVA</name>
<dbReference type="Proteomes" id="UP001195483">
    <property type="component" value="Unassembled WGS sequence"/>
</dbReference>
<dbReference type="InterPro" id="IPR050713">
    <property type="entry name" value="RTP_Phos/Ushers"/>
</dbReference>
<dbReference type="InterPro" id="IPR013783">
    <property type="entry name" value="Ig-like_fold"/>
</dbReference>
<dbReference type="SMART" id="SM00060">
    <property type="entry name" value="FN3"/>
    <property type="match status" value="1"/>
</dbReference>
<proteinExistence type="predicted"/>